<accession>A0A061FTB6</accession>
<proteinExistence type="predicted"/>
<dbReference type="HOGENOM" id="CLU_2799104_0_0_1"/>
<dbReference type="Gramene" id="EOY20002">
    <property type="protein sequence ID" value="EOY20002"/>
    <property type="gene ID" value="TCM_045402"/>
</dbReference>
<reference evidence="2 3" key="1">
    <citation type="journal article" date="2013" name="Genome Biol.">
        <title>The genome sequence of the most widely cultivated cacao type and its use to identify candidate genes regulating pod color.</title>
        <authorList>
            <person name="Motamayor J.C."/>
            <person name="Mockaitis K."/>
            <person name="Schmutz J."/>
            <person name="Haiminen N."/>
            <person name="Iii D.L."/>
            <person name="Cornejo O."/>
            <person name="Findley S.D."/>
            <person name="Zheng P."/>
            <person name="Utro F."/>
            <person name="Royaert S."/>
            <person name="Saski C."/>
            <person name="Jenkins J."/>
            <person name="Podicheti R."/>
            <person name="Zhao M."/>
            <person name="Scheffler B.E."/>
            <person name="Stack J.C."/>
            <person name="Feltus F.A."/>
            <person name="Mustiga G.M."/>
            <person name="Amores F."/>
            <person name="Phillips W."/>
            <person name="Marelli J.P."/>
            <person name="May G.D."/>
            <person name="Shapiro H."/>
            <person name="Ma J."/>
            <person name="Bustamante C.D."/>
            <person name="Schnell R.J."/>
            <person name="Main D."/>
            <person name="Gilbert D."/>
            <person name="Parida L."/>
            <person name="Kuhn D.N."/>
        </authorList>
    </citation>
    <scope>NUCLEOTIDE SEQUENCE [LARGE SCALE GENOMIC DNA]</scope>
    <source>
        <strain evidence="3">cv. Matina 1-6</strain>
    </source>
</reference>
<organism evidence="2 3">
    <name type="scientific">Theobroma cacao</name>
    <name type="common">Cacao</name>
    <name type="synonym">Cocoa</name>
    <dbReference type="NCBI Taxonomy" id="3641"/>
    <lineage>
        <taxon>Eukaryota</taxon>
        <taxon>Viridiplantae</taxon>
        <taxon>Streptophyta</taxon>
        <taxon>Embryophyta</taxon>
        <taxon>Tracheophyta</taxon>
        <taxon>Spermatophyta</taxon>
        <taxon>Magnoliopsida</taxon>
        <taxon>eudicotyledons</taxon>
        <taxon>Gunneridae</taxon>
        <taxon>Pentapetalae</taxon>
        <taxon>rosids</taxon>
        <taxon>malvids</taxon>
        <taxon>Malvales</taxon>
        <taxon>Malvaceae</taxon>
        <taxon>Byttnerioideae</taxon>
        <taxon>Theobroma</taxon>
    </lineage>
</organism>
<feature type="compositionally biased region" description="Basic and acidic residues" evidence="1">
    <location>
        <begin position="8"/>
        <end position="29"/>
    </location>
</feature>
<dbReference type="EMBL" id="CM001888">
    <property type="protein sequence ID" value="EOY20002.1"/>
    <property type="molecule type" value="Genomic_DNA"/>
</dbReference>
<protein>
    <submittedName>
        <fullName evidence="2">Uncharacterized protein</fullName>
    </submittedName>
</protein>
<name>A0A061FTB6_THECC</name>
<dbReference type="InParanoid" id="A0A061FTB6"/>
<dbReference type="AlphaFoldDB" id="A0A061FTB6"/>
<evidence type="ECO:0000313" key="3">
    <source>
        <dbReference type="Proteomes" id="UP000026915"/>
    </source>
</evidence>
<evidence type="ECO:0000313" key="2">
    <source>
        <dbReference type="EMBL" id="EOY20002.1"/>
    </source>
</evidence>
<evidence type="ECO:0000256" key="1">
    <source>
        <dbReference type="SAM" id="MobiDB-lite"/>
    </source>
</evidence>
<dbReference type="OMA" id="LSACYEP"/>
<gene>
    <name evidence="2" type="ORF">TCM_045402</name>
</gene>
<feature type="region of interest" description="Disordered" evidence="1">
    <location>
        <begin position="1"/>
        <end position="32"/>
    </location>
</feature>
<keyword evidence="3" id="KW-1185">Reference proteome</keyword>
<sequence length="68" mass="7623">MAEWDAVCQKEHKSQEDKPGYNSSGERKTKCCPRTTKKGEGGFMNMFWRALGCCGLLSACYEPKTSQP</sequence>
<dbReference type="Proteomes" id="UP000026915">
    <property type="component" value="Chromosome 10"/>
</dbReference>